<dbReference type="Proteomes" id="UP000054359">
    <property type="component" value="Unassembled WGS sequence"/>
</dbReference>
<keyword evidence="3" id="KW-1185">Reference proteome</keyword>
<accession>A0A087TSD3</accession>
<evidence type="ECO:0000313" key="3">
    <source>
        <dbReference type="Proteomes" id="UP000054359"/>
    </source>
</evidence>
<sequence>MNIKYMLQYVFSSCELLVKSMNLMRRTRYAVPLQKERKHVDKDKTEQHGGKDNDNFCYITTVIYGEWCKRSYGHASVRLSVIIGKATQKILCIGVRNKVCLICMSVEQSKIKAKEHFSSKN</sequence>
<reference evidence="2 3" key="1">
    <citation type="submission" date="2013-11" db="EMBL/GenBank/DDBJ databases">
        <title>Genome sequencing of Stegodyphus mimosarum.</title>
        <authorList>
            <person name="Bechsgaard J."/>
        </authorList>
    </citation>
    <scope>NUCLEOTIDE SEQUENCE [LARGE SCALE GENOMIC DNA]</scope>
</reference>
<feature type="non-terminal residue" evidence="2">
    <location>
        <position position="121"/>
    </location>
</feature>
<dbReference type="EMBL" id="KK116531">
    <property type="protein sequence ID" value="KFM68022.1"/>
    <property type="molecule type" value="Genomic_DNA"/>
</dbReference>
<dbReference type="AlphaFoldDB" id="A0A087TSD3"/>
<gene>
    <name evidence="2" type="ORF">X975_02458</name>
</gene>
<evidence type="ECO:0000259" key="1">
    <source>
        <dbReference type="Pfam" id="PF20700"/>
    </source>
</evidence>
<dbReference type="OrthoDB" id="6431392at2759"/>
<dbReference type="InterPro" id="IPR049012">
    <property type="entry name" value="Mutator_transp_dom"/>
</dbReference>
<evidence type="ECO:0000313" key="2">
    <source>
        <dbReference type="EMBL" id="KFM68022.1"/>
    </source>
</evidence>
<dbReference type="Pfam" id="PF20700">
    <property type="entry name" value="Mutator"/>
    <property type="match status" value="1"/>
</dbReference>
<proteinExistence type="predicted"/>
<organism evidence="2 3">
    <name type="scientific">Stegodyphus mimosarum</name>
    <name type="common">African social velvet spider</name>
    <dbReference type="NCBI Taxonomy" id="407821"/>
    <lineage>
        <taxon>Eukaryota</taxon>
        <taxon>Metazoa</taxon>
        <taxon>Ecdysozoa</taxon>
        <taxon>Arthropoda</taxon>
        <taxon>Chelicerata</taxon>
        <taxon>Arachnida</taxon>
        <taxon>Araneae</taxon>
        <taxon>Araneomorphae</taxon>
        <taxon>Entelegynae</taxon>
        <taxon>Eresoidea</taxon>
        <taxon>Eresidae</taxon>
        <taxon>Stegodyphus</taxon>
    </lineage>
</organism>
<feature type="domain" description="Mutator-like transposase" evidence="1">
    <location>
        <begin position="45"/>
        <end position="117"/>
    </location>
</feature>
<name>A0A087TSD3_STEMI</name>
<protein>
    <recommendedName>
        <fullName evidence="1">Mutator-like transposase domain-containing protein</fullName>
    </recommendedName>
</protein>